<organism evidence="1 2">
    <name type="scientific">Carya illinoinensis</name>
    <name type="common">Pecan</name>
    <dbReference type="NCBI Taxonomy" id="32201"/>
    <lineage>
        <taxon>Eukaryota</taxon>
        <taxon>Viridiplantae</taxon>
        <taxon>Streptophyta</taxon>
        <taxon>Embryophyta</taxon>
        <taxon>Tracheophyta</taxon>
        <taxon>Spermatophyta</taxon>
        <taxon>Magnoliopsida</taxon>
        <taxon>eudicotyledons</taxon>
        <taxon>Gunneridae</taxon>
        <taxon>Pentapetalae</taxon>
        <taxon>rosids</taxon>
        <taxon>fabids</taxon>
        <taxon>Fagales</taxon>
        <taxon>Juglandaceae</taxon>
        <taxon>Carya</taxon>
    </lineage>
</organism>
<protein>
    <submittedName>
        <fullName evidence="1">Uncharacterized protein</fullName>
    </submittedName>
</protein>
<dbReference type="AlphaFoldDB" id="A0A922AEY2"/>
<accession>A0A922AEY2</accession>
<evidence type="ECO:0000313" key="2">
    <source>
        <dbReference type="Proteomes" id="UP000811246"/>
    </source>
</evidence>
<comment type="caution">
    <text evidence="1">The sequence shown here is derived from an EMBL/GenBank/DDBJ whole genome shotgun (WGS) entry which is preliminary data.</text>
</comment>
<dbReference type="Proteomes" id="UP000811246">
    <property type="component" value="Chromosome 15"/>
</dbReference>
<dbReference type="EMBL" id="CM031839">
    <property type="protein sequence ID" value="KAG6675444.1"/>
    <property type="molecule type" value="Genomic_DNA"/>
</dbReference>
<proteinExistence type="predicted"/>
<sequence length="161" mass="18771">MQKYNPLIEFHKLPATRMCHIIIINIKRARKLGIIKIIVDSESSKSSWKDLLELLENEICGELVDDIFIPKYFLVSSLPRENNCNRVMKYLPAQLLHQSDLDPPGYPTSKYQTLYFLWEEMEAKIACCTMLAWRVSKLSSRGRQMIRTKGRLLGNPQFQPI</sequence>
<reference evidence="1" key="1">
    <citation type="submission" date="2021-01" db="EMBL/GenBank/DDBJ databases">
        <authorList>
            <person name="Lovell J.T."/>
            <person name="Bentley N."/>
            <person name="Bhattarai G."/>
            <person name="Jenkins J.W."/>
            <person name="Sreedasyam A."/>
            <person name="Alarcon Y."/>
            <person name="Bock C."/>
            <person name="Boston L."/>
            <person name="Carlson J."/>
            <person name="Cervantes K."/>
            <person name="Clermont K."/>
            <person name="Krom N."/>
            <person name="Kubenka K."/>
            <person name="Mamidi S."/>
            <person name="Mattison C."/>
            <person name="Monteros M."/>
            <person name="Pisani C."/>
            <person name="Plott C."/>
            <person name="Rajasekar S."/>
            <person name="Rhein H.S."/>
            <person name="Rohla C."/>
            <person name="Song M."/>
            <person name="Hilaire R.S."/>
            <person name="Shu S."/>
            <person name="Wells L."/>
            <person name="Wang X."/>
            <person name="Webber J."/>
            <person name="Heerema R.J."/>
            <person name="Klein P."/>
            <person name="Conner P."/>
            <person name="Grauke L."/>
            <person name="Grimwood J."/>
            <person name="Schmutz J."/>
            <person name="Randall J.J."/>
        </authorList>
    </citation>
    <scope>NUCLEOTIDE SEQUENCE</scope>
    <source>
        <tissue evidence="1">Leaf</tissue>
    </source>
</reference>
<name>A0A922AEY2_CARIL</name>
<evidence type="ECO:0000313" key="1">
    <source>
        <dbReference type="EMBL" id="KAG6675444.1"/>
    </source>
</evidence>
<gene>
    <name evidence="1" type="ORF">I3842_15G101900</name>
</gene>